<comment type="caution">
    <text evidence="2">The sequence shown here is derived from an EMBL/GenBank/DDBJ whole genome shotgun (WGS) entry which is preliminary data.</text>
</comment>
<dbReference type="Proteomes" id="UP001178507">
    <property type="component" value="Unassembled WGS sequence"/>
</dbReference>
<feature type="transmembrane region" description="Helical" evidence="1">
    <location>
        <begin position="474"/>
        <end position="493"/>
    </location>
</feature>
<keyword evidence="1" id="KW-0812">Transmembrane</keyword>
<reference evidence="2" key="1">
    <citation type="submission" date="2023-08" db="EMBL/GenBank/DDBJ databases">
        <authorList>
            <person name="Chen Y."/>
            <person name="Shah S."/>
            <person name="Dougan E. K."/>
            <person name="Thang M."/>
            <person name="Chan C."/>
        </authorList>
    </citation>
    <scope>NUCLEOTIDE SEQUENCE</scope>
</reference>
<protein>
    <submittedName>
        <fullName evidence="2">Uncharacterized protein</fullName>
    </submittedName>
</protein>
<sequence>MGLASSCECESCAAPVAGSEILGKALSAFADEDLSSDSSHGASPDASDVAMATWPLPTVAQLRRGGGPGGDCLSVDTEVLRTVSLRSSLRQAGWLWRLQPRNLTHRQLEALWPMAKPGTGYDMFLSHTWHTPGERKFWSLLLAFNWHLGLLGCFVGVSVALLLYAMDAVPMPLIYVAQFQGFGEVCPLGPWALLLTPLCGASALLLSPYLPRRGSDNVFFDLACINQTNTELKEKGIYGIAGWLSVTDELRILWSPPYLSRLWCVFELAAYRMANPSGRITFQPIFVETLVLSSFFGIAAIQGTYLATLQFPSVQGLAGVQAVVCFGIILPLVHIVRSYMREKHAAVWQLENFDLTMVDCDVDFDRRFVYGAIRKWYGSEENFVGFVRGTLAQELEKRIYVIQVPWVYHLLTVCPYLGGWVDLACALWKGGAPSSCVLSFGIGMCLTCAVWATVSVELVYILSDFFAARKKSRLADFMVDLGILVVVALVVLMQTTASRVAYGAAPFSTPQADESASQDAFLCVNSIWASTTLLALVLAIAVLLFRPSLRQRLCRRAKHASGPRPWE</sequence>
<gene>
    <name evidence="2" type="ORF">EVOR1521_LOCUS2105</name>
</gene>
<evidence type="ECO:0000256" key="1">
    <source>
        <dbReference type="SAM" id="Phobius"/>
    </source>
</evidence>
<feature type="transmembrane region" description="Helical" evidence="1">
    <location>
        <begin position="438"/>
        <end position="462"/>
    </location>
</feature>
<feature type="transmembrane region" description="Helical" evidence="1">
    <location>
        <begin position="144"/>
        <end position="166"/>
    </location>
</feature>
<accession>A0AA36HN60</accession>
<evidence type="ECO:0000313" key="3">
    <source>
        <dbReference type="Proteomes" id="UP001178507"/>
    </source>
</evidence>
<feature type="transmembrane region" description="Helical" evidence="1">
    <location>
        <begin position="191"/>
        <end position="210"/>
    </location>
</feature>
<keyword evidence="1" id="KW-1133">Transmembrane helix</keyword>
<dbReference type="EMBL" id="CAUJNA010000104">
    <property type="protein sequence ID" value="CAJ1371901.1"/>
    <property type="molecule type" value="Genomic_DNA"/>
</dbReference>
<feature type="transmembrane region" description="Helical" evidence="1">
    <location>
        <begin position="317"/>
        <end position="336"/>
    </location>
</feature>
<feature type="transmembrane region" description="Helical" evidence="1">
    <location>
        <begin position="399"/>
        <end position="418"/>
    </location>
</feature>
<name>A0AA36HN60_9DINO</name>
<feature type="transmembrane region" description="Helical" evidence="1">
    <location>
        <begin position="527"/>
        <end position="545"/>
    </location>
</feature>
<dbReference type="AlphaFoldDB" id="A0AA36HN60"/>
<organism evidence="2 3">
    <name type="scientific">Effrenium voratum</name>
    <dbReference type="NCBI Taxonomy" id="2562239"/>
    <lineage>
        <taxon>Eukaryota</taxon>
        <taxon>Sar</taxon>
        <taxon>Alveolata</taxon>
        <taxon>Dinophyceae</taxon>
        <taxon>Suessiales</taxon>
        <taxon>Symbiodiniaceae</taxon>
        <taxon>Effrenium</taxon>
    </lineage>
</organism>
<evidence type="ECO:0000313" key="2">
    <source>
        <dbReference type="EMBL" id="CAJ1371901.1"/>
    </source>
</evidence>
<keyword evidence="3" id="KW-1185">Reference proteome</keyword>
<keyword evidence="1" id="KW-0472">Membrane</keyword>
<feature type="transmembrane region" description="Helical" evidence="1">
    <location>
        <begin position="285"/>
        <end position="305"/>
    </location>
</feature>
<proteinExistence type="predicted"/>